<evidence type="ECO:0000256" key="2">
    <source>
        <dbReference type="ARBA" id="ARBA00003949"/>
    </source>
</evidence>
<evidence type="ECO:0000256" key="4">
    <source>
        <dbReference type="ARBA" id="ARBA00012783"/>
    </source>
</evidence>
<evidence type="ECO:0000256" key="12">
    <source>
        <dbReference type="RuleBase" id="RU364006"/>
    </source>
</evidence>
<dbReference type="CDD" id="cd01283">
    <property type="entry name" value="cytidine_deaminase"/>
    <property type="match status" value="1"/>
</dbReference>
<protein>
    <recommendedName>
        <fullName evidence="5 12">Cytidine deaminase</fullName>
        <ecNumber evidence="4 12">3.5.4.5</ecNumber>
    </recommendedName>
    <alternativeName>
        <fullName evidence="9 12">Cytidine aminohydrolase</fullName>
    </alternativeName>
</protein>
<dbReference type="Proteomes" id="UP001228403">
    <property type="component" value="Unassembled WGS sequence"/>
</dbReference>
<keyword evidence="15" id="KW-1185">Reference proteome</keyword>
<sequence>MKEFTIHTQVRFYQENELSHDDQELISAAREATKRSYAPYSKFYVGAALRLANQQIVCGSNQENAAYPSGTCAERTAIFYANAQYPEQPVEALAIAAQTNGKFLAQPISPCGSCRQVILETEHRFKKPIRILLYGTEGVYVLEGIQSILPLQFDQDCLL</sequence>
<dbReference type="NCBIfam" id="TIGR01354">
    <property type="entry name" value="cyt_deam_tetra"/>
    <property type="match status" value="1"/>
</dbReference>
<dbReference type="InterPro" id="IPR016193">
    <property type="entry name" value="Cytidine_deaminase-like"/>
</dbReference>
<dbReference type="InterPro" id="IPR050202">
    <property type="entry name" value="Cyt/Deoxycyt_deaminase"/>
</dbReference>
<evidence type="ECO:0000256" key="11">
    <source>
        <dbReference type="ARBA" id="ARBA00049558"/>
    </source>
</evidence>
<proteinExistence type="inferred from homology"/>
<dbReference type="EC" id="3.5.4.5" evidence="4 12"/>
<dbReference type="Pfam" id="PF00383">
    <property type="entry name" value="dCMP_cyt_deam_1"/>
    <property type="match status" value="1"/>
</dbReference>
<dbReference type="Gene3D" id="3.40.140.10">
    <property type="entry name" value="Cytidine Deaminase, domain 2"/>
    <property type="match status" value="1"/>
</dbReference>
<keyword evidence="7 12" id="KW-0378">Hydrolase</keyword>
<evidence type="ECO:0000256" key="6">
    <source>
        <dbReference type="ARBA" id="ARBA00022723"/>
    </source>
</evidence>
<evidence type="ECO:0000259" key="13">
    <source>
        <dbReference type="PROSITE" id="PS51747"/>
    </source>
</evidence>
<dbReference type="PANTHER" id="PTHR11644:SF2">
    <property type="entry name" value="CYTIDINE DEAMINASE"/>
    <property type="match status" value="1"/>
</dbReference>
<gene>
    <name evidence="14" type="primary">cdd</name>
    <name evidence="14" type="ORF">QUW02_05230</name>
</gene>
<evidence type="ECO:0000256" key="3">
    <source>
        <dbReference type="ARBA" id="ARBA00006576"/>
    </source>
</evidence>
<dbReference type="InterPro" id="IPR016192">
    <property type="entry name" value="APOBEC/CMP_deaminase_Zn-bd"/>
</dbReference>
<evidence type="ECO:0000313" key="14">
    <source>
        <dbReference type="EMBL" id="MDM8145333.1"/>
    </source>
</evidence>
<evidence type="ECO:0000256" key="9">
    <source>
        <dbReference type="ARBA" id="ARBA00032005"/>
    </source>
</evidence>
<keyword evidence="8 12" id="KW-0862">Zinc</keyword>
<reference evidence="15" key="1">
    <citation type="submission" date="2023-07" db="EMBL/GenBank/DDBJ databases">
        <title>Identification and characterization of horizontal gene transfer across gut microbiota members of farm animals based on homology search.</title>
        <authorList>
            <person name="Schwarzerova J."/>
            <person name="Nykrynova M."/>
            <person name="Jureckova K."/>
            <person name="Cejkova D."/>
            <person name="Rychlik I."/>
        </authorList>
    </citation>
    <scope>NUCLEOTIDE SEQUENCE [LARGE SCALE GENOMIC DNA]</scope>
    <source>
        <strain evidence="15">ET4</strain>
    </source>
</reference>
<name>A0ABT7U476_9BACE</name>
<dbReference type="NCBIfam" id="NF004064">
    <property type="entry name" value="PRK05578.1"/>
    <property type="match status" value="1"/>
</dbReference>
<organism evidence="14 15">
    <name type="scientific">Bacteroides eggerthii</name>
    <dbReference type="NCBI Taxonomy" id="28111"/>
    <lineage>
        <taxon>Bacteria</taxon>
        <taxon>Pseudomonadati</taxon>
        <taxon>Bacteroidota</taxon>
        <taxon>Bacteroidia</taxon>
        <taxon>Bacteroidales</taxon>
        <taxon>Bacteroidaceae</taxon>
        <taxon>Bacteroides</taxon>
    </lineage>
</organism>
<accession>A0ABT7U476</accession>
<dbReference type="InterPro" id="IPR006262">
    <property type="entry name" value="Cyt_deam_tetra"/>
</dbReference>
<dbReference type="PANTHER" id="PTHR11644">
    <property type="entry name" value="CYTIDINE DEAMINASE"/>
    <property type="match status" value="1"/>
</dbReference>
<comment type="function">
    <text evidence="2 12">This enzyme scavenges exogenous and endogenous cytidine and 2'-deoxycytidine for UMP synthesis.</text>
</comment>
<comment type="cofactor">
    <cofactor evidence="1 12">
        <name>Zn(2+)</name>
        <dbReference type="ChEBI" id="CHEBI:29105"/>
    </cofactor>
</comment>
<feature type="domain" description="CMP/dCMP-type deaminase" evidence="13">
    <location>
        <begin position="20"/>
        <end position="156"/>
    </location>
</feature>
<dbReference type="PROSITE" id="PS00903">
    <property type="entry name" value="CYT_DCMP_DEAMINASES_1"/>
    <property type="match status" value="1"/>
</dbReference>
<keyword evidence="6 12" id="KW-0479">Metal-binding</keyword>
<evidence type="ECO:0000256" key="5">
    <source>
        <dbReference type="ARBA" id="ARBA00018266"/>
    </source>
</evidence>
<evidence type="ECO:0000313" key="15">
    <source>
        <dbReference type="Proteomes" id="UP001228403"/>
    </source>
</evidence>
<evidence type="ECO:0000256" key="10">
    <source>
        <dbReference type="ARBA" id="ARBA00049252"/>
    </source>
</evidence>
<comment type="catalytic activity">
    <reaction evidence="10 12">
        <text>2'-deoxycytidine + H2O + H(+) = 2'-deoxyuridine + NH4(+)</text>
        <dbReference type="Rhea" id="RHEA:13433"/>
        <dbReference type="ChEBI" id="CHEBI:15377"/>
        <dbReference type="ChEBI" id="CHEBI:15378"/>
        <dbReference type="ChEBI" id="CHEBI:15698"/>
        <dbReference type="ChEBI" id="CHEBI:16450"/>
        <dbReference type="ChEBI" id="CHEBI:28938"/>
        <dbReference type="EC" id="3.5.4.5"/>
    </reaction>
</comment>
<evidence type="ECO:0000256" key="8">
    <source>
        <dbReference type="ARBA" id="ARBA00022833"/>
    </source>
</evidence>
<evidence type="ECO:0000256" key="1">
    <source>
        <dbReference type="ARBA" id="ARBA00001947"/>
    </source>
</evidence>
<dbReference type="PROSITE" id="PS51747">
    <property type="entry name" value="CYT_DCMP_DEAMINASES_2"/>
    <property type="match status" value="1"/>
</dbReference>
<comment type="caution">
    <text evidence="14">The sequence shown here is derived from an EMBL/GenBank/DDBJ whole genome shotgun (WGS) entry which is preliminary data.</text>
</comment>
<comment type="catalytic activity">
    <reaction evidence="11 12">
        <text>cytidine + H2O + H(+) = uridine + NH4(+)</text>
        <dbReference type="Rhea" id="RHEA:16069"/>
        <dbReference type="ChEBI" id="CHEBI:15377"/>
        <dbReference type="ChEBI" id="CHEBI:15378"/>
        <dbReference type="ChEBI" id="CHEBI:16704"/>
        <dbReference type="ChEBI" id="CHEBI:17562"/>
        <dbReference type="ChEBI" id="CHEBI:28938"/>
        <dbReference type="EC" id="3.5.4.5"/>
    </reaction>
</comment>
<comment type="similarity">
    <text evidence="3 12">Belongs to the cytidine and deoxycytidylate deaminase family.</text>
</comment>
<dbReference type="EMBL" id="JAUDCF010000008">
    <property type="protein sequence ID" value="MDM8145333.1"/>
    <property type="molecule type" value="Genomic_DNA"/>
</dbReference>
<dbReference type="InterPro" id="IPR002125">
    <property type="entry name" value="CMP_dCMP_dom"/>
</dbReference>
<dbReference type="GO" id="GO:0004126">
    <property type="term" value="F:cytidine deaminase activity"/>
    <property type="evidence" value="ECO:0007669"/>
    <property type="project" value="UniProtKB-EC"/>
</dbReference>
<dbReference type="SUPFAM" id="SSF53927">
    <property type="entry name" value="Cytidine deaminase-like"/>
    <property type="match status" value="1"/>
</dbReference>
<evidence type="ECO:0000256" key="7">
    <source>
        <dbReference type="ARBA" id="ARBA00022801"/>
    </source>
</evidence>